<proteinExistence type="predicted"/>
<dbReference type="PANTHER" id="PTHR43777">
    <property type="entry name" value="MOLYBDENUM COFACTOR CYTIDYLYLTRANSFERASE"/>
    <property type="match status" value="1"/>
</dbReference>
<dbReference type="InterPro" id="IPR025877">
    <property type="entry name" value="MobA-like_NTP_Trfase"/>
</dbReference>
<protein>
    <submittedName>
        <fullName evidence="2">Nucleotidyltransferase family protein</fullName>
    </submittedName>
</protein>
<dbReference type="EMBL" id="BAAAUV010000008">
    <property type="protein sequence ID" value="GAA3216639.1"/>
    <property type="molecule type" value="Genomic_DNA"/>
</dbReference>
<dbReference type="CDD" id="cd04182">
    <property type="entry name" value="GT_2_like_f"/>
    <property type="match status" value="1"/>
</dbReference>
<feature type="domain" description="MobA-like NTP transferase" evidence="1">
    <location>
        <begin position="7"/>
        <end position="160"/>
    </location>
</feature>
<evidence type="ECO:0000313" key="3">
    <source>
        <dbReference type="Proteomes" id="UP001501237"/>
    </source>
</evidence>
<name>A0ABP6QB33_9ACTN</name>
<dbReference type="Proteomes" id="UP001501237">
    <property type="component" value="Unassembled WGS sequence"/>
</dbReference>
<reference evidence="3" key="1">
    <citation type="journal article" date="2019" name="Int. J. Syst. Evol. Microbiol.">
        <title>The Global Catalogue of Microorganisms (GCM) 10K type strain sequencing project: providing services to taxonomists for standard genome sequencing and annotation.</title>
        <authorList>
            <consortium name="The Broad Institute Genomics Platform"/>
            <consortium name="The Broad Institute Genome Sequencing Center for Infectious Disease"/>
            <person name="Wu L."/>
            <person name="Ma J."/>
        </authorList>
    </citation>
    <scope>NUCLEOTIDE SEQUENCE [LARGE SCALE GENOMIC DNA]</scope>
    <source>
        <strain evidence="3">JCM 9377</strain>
    </source>
</reference>
<keyword evidence="3" id="KW-1185">Reference proteome</keyword>
<gene>
    <name evidence="2" type="ORF">GCM10010468_38830</name>
</gene>
<organism evidence="2 3">
    <name type="scientific">Actinocorallia longicatena</name>
    <dbReference type="NCBI Taxonomy" id="111803"/>
    <lineage>
        <taxon>Bacteria</taxon>
        <taxon>Bacillati</taxon>
        <taxon>Actinomycetota</taxon>
        <taxon>Actinomycetes</taxon>
        <taxon>Streptosporangiales</taxon>
        <taxon>Thermomonosporaceae</taxon>
        <taxon>Actinocorallia</taxon>
    </lineage>
</organism>
<dbReference type="InterPro" id="IPR029044">
    <property type="entry name" value="Nucleotide-diphossugar_trans"/>
</dbReference>
<dbReference type="PANTHER" id="PTHR43777:SF1">
    <property type="entry name" value="MOLYBDENUM COFACTOR CYTIDYLYLTRANSFERASE"/>
    <property type="match status" value="1"/>
</dbReference>
<dbReference type="Pfam" id="PF12804">
    <property type="entry name" value="NTP_transf_3"/>
    <property type="match status" value="1"/>
</dbReference>
<accession>A0ABP6QB33</accession>
<comment type="caution">
    <text evidence="2">The sequence shown here is derived from an EMBL/GenBank/DDBJ whole genome shotgun (WGS) entry which is preliminary data.</text>
</comment>
<evidence type="ECO:0000259" key="1">
    <source>
        <dbReference type="Pfam" id="PF12804"/>
    </source>
</evidence>
<evidence type="ECO:0000313" key="2">
    <source>
        <dbReference type="EMBL" id="GAA3216639.1"/>
    </source>
</evidence>
<sequence>MMGKIAGILLAAGASVRFGEPKALVSLDGERLVDRGVRVLREAGCAPVLVVTGAAPVETLGALIVPNAHWRDGMGSSLRAGLEALPPDCPAVVVTLVDQPGIGPEAVRLLIAEHRAGASAVAASFGGRGAEPLLVAREHFAALTASAVGEAGPRSYLHAHPVTLVPCDDVASPDDLDSPGDLESLF</sequence>
<dbReference type="Gene3D" id="3.90.550.10">
    <property type="entry name" value="Spore Coat Polysaccharide Biosynthesis Protein SpsA, Chain A"/>
    <property type="match status" value="1"/>
</dbReference>
<dbReference type="SUPFAM" id="SSF53448">
    <property type="entry name" value="Nucleotide-diphospho-sugar transferases"/>
    <property type="match status" value="1"/>
</dbReference>